<keyword evidence="1 2" id="KW-0443">Lipid metabolism</keyword>
<dbReference type="InterPro" id="IPR019894">
    <property type="entry name" value="Patatin-related_protein"/>
</dbReference>
<dbReference type="Pfam" id="PF01734">
    <property type="entry name" value="Patatin"/>
    <property type="match status" value="1"/>
</dbReference>
<accession>A0ABX1FSY9</accession>
<sequence length="517" mass="56594">MGLRAQELRLALCMRGGVSLAVWMGGACREIAALLAARSSEKPMDKCDVVQKKIYEFLLRRCGYETVTVDILTGTSAGGLNGVLFATHLMYGTPFDSQIRDIWLQLGDLEGLTRKPDDKEPDSLLLGTDGFYDKVYKQLRRLVPKSDAEQKARRPRLLRLILTATRLYPRNEYLRTSTGTPMLVNWSRAHLVFRHHESGTTNTFTDFPDEESDRNQALSRLAYAARTTSSFPAAFEPAEIEVVNGSGEHNFYGLISETCLPDSGSQRCVQLMDGGILDNVPLAWAIRAIADAPADQAVDRWLLYLEPVPATLPEPPKEEERSLTRLAGVIRALVQAKANSESLLEDATALREAWTTAQKLHGTTAGIPGDPSCAALPGVDRKRYASAVACVEADRLTRLIEDPISLVGPDPLPIPDTGKFSGDESWPLLTALRGTVDSSLVGTGSSFRSLSAAARASPWRWTGSGPLRHNWARRSPRSKNHEGSCTRPGSPARFSSRVAIDCSCEPEIPPQPTWANG</sequence>
<feature type="domain" description="PNPLA" evidence="4">
    <location>
        <begin position="12"/>
        <end position="286"/>
    </location>
</feature>
<dbReference type="PROSITE" id="PS51635">
    <property type="entry name" value="PNPLA"/>
    <property type="match status" value="1"/>
</dbReference>
<feature type="short sequence motif" description="DGA/G" evidence="2">
    <location>
        <begin position="273"/>
        <end position="275"/>
    </location>
</feature>
<gene>
    <name evidence="5" type="ORF">FXN61_37580</name>
</gene>
<evidence type="ECO:0000256" key="3">
    <source>
        <dbReference type="SAM" id="MobiDB-lite"/>
    </source>
</evidence>
<keyword evidence="2" id="KW-0442">Lipid degradation</keyword>
<comment type="caution">
    <text evidence="5">The sequence shown here is derived from an EMBL/GenBank/DDBJ whole genome shotgun (WGS) entry which is preliminary data.</text>
</comment>
<dbReference type="RefSeq" id="WP_167978791.1">
    <property type="nucleotide sequence ID" value="NZ_VSRL01000225.1"/>
</dbReference>
<evidence type="ECO:0000256" key="1">
    <source>
        <dbReference type="ARBA" id="ARBA00023098"/>
    </source>
</evidence>
<evidence type="ECO:0000313" key="6">
    <source>
        <dbReference type="Proteomes" id="UP001515943"/>
    </source>
</evidence>
<dbReference type="PROSITE" id="PS51257">
    <property type="entry name" value="PROKAR_LIPOPROTEIN"/>
    <property type="match status" value="1"/>
</dbReference>
<dbReference type="InterPro" id="IPR002641">
    <property type="entry name" value="PNPLA_dom"/>
</dbReference>
<dbReference type="Proteomes" id="UP001515943">
    <property type="component" value="Unassembled WGS sequence"/>
</dbReference>
<dbReference type="EMBL" id="VSRL01000225">
    <property type="protein sequence ID" value="NKE62155.1"/>
    <property type="molecule type" value="Genomic_DNA"/>
</dbReference>
<comment type="caution">
    <text evidence="2">Lacks conserved residue(s) required for the propagation of feature annotation.</text>
</comment>
<proteinExistence type="predicted"/>
<keyword evidence="2" id="KW-0378">Hydrolase</keyword>
<keyword evidence="6" id="KW-1185">Reference proteome</keyword>
<evidence type="ECO:0000256" key="2">
    <source>
        <dbReference type="PROSITE-ProRule" id="PRU01161"/>
    </source>
</evidence>
<reference evidence="5 6" key="1">
    <citation type="submission" date="2019-08" db="EMBL/GenBank/DDBJ databases">
        <title>Lentzea from Indian Himalayas.</title>
        <authorList>
            <person name="Mandal S."/>
            <person name="Mallick Gupta A."/>
            <person name="Maiti P.K."/>
            <person name="Sarkar J."/>
            <person name="Mandal S."/>
        </authorList>
    </citation>
    <scope>NUCLEOTIDE SEQUENCE [LARGE SCALE GENOMIC DNA]</scope>
    <source>
        <strain evidence="5 6">PSKA42</strain>
    </source>
</reference>
<evidence type="ECO:0000313" key="5">
    <source>
        <dbReference type="EMBL" id="NKE62155.1"/>
    </source>
</evidence>
<dbReference type="InterPro" id="IPR016035">
    <property type="entry name" value="Acyl_Trfase/lysoPLipase"/>
</dbReference>
<protein>
    <submittedName>
        <fullName evidence="5">Patatin-like protein</fullName>
    </submittedName>
</protein>
<dbReference type="Gene3D" id="3.40.1090.10">
    <property type="entry name" value="Cytosolic phospholipase A2 catalytic domain"/>
    <property type="match status" value="1"/>
</dbReference>
<dbReference type="SUPFAM" id="SSF52151">
    <property type="entry name" value="FabD/lysophospholipase-like"/>
    <property type="match status" value="1"/>
</dbReference>
<feature type="region of interest" description="Disordered" evidence="3">
    <location>
        <begin position="470"/>
        <end position="493"/>
    </location>
</feature>
<dbReference type="NCBIfam" id="TIGR03607">
    <property type="entry name" value="patatin-like protein"/>
    <property type="match status" value="1"/>
</dbReference>
<feature type="short sequence motif" description="GXSXG" evidence="2">
    <location>
        <begin position="74"/>
        <end position="78"/>
    </location>
</feature>
<evidence type="ECO:0000259" key="4">
    <source>
        <dbReference type="PROSITE" id="PS51635"/>
    </source>
</evidence>
<feature type="active site" description="Nucleophile" evidence="2">
    <location>
        <position position="76"/>
    </location>
</feature>
<organism evidence="5 6">
    <name type="scientific">Lentzea indica</name>
    <dbReference type="NCBI Taxonomy" id="2604800"/>
    <lineage>
        <taxon>Bacteria</taxon>
        <taxon>Bacillati</taxon>
        <taxon>Actinomycetota</taxon>
        <taxon>Actinomycetes</taxon>
        <taxon>Pseudonocardiales</taxon>
        <taxon>Pseudonocardiaceae</taxon>
        <taxon>Lentzea</taxon>
    </lineage>
</organism>
<name>A0ABX1FSY9_9PSEU</name>
<feature type="active site" description="Proton acceptor" evidence="2">
    <location>
        <position position="273"/>
    </location>
</feature>